<accession>A0AAD8EY91</accession>
<reference evidence="2" key="2">
    <citation type="submission" date="2023-04" db="EMBL/GenBank/DDBJ databases">
        <authorList>
            <person name="Bu L."/>
            <person name="Lu L."/>
            <person name="Laidemitt M.R."/>
            <person name="Zhang S.M."/>
            <person name="Mutuku M."/>
            <person name="Mkoji G."/>
            <person name="Steinauer M."/>
            <person name="Loker E.S."/>
        </authorList>
    </citation>
    <scope>NUCLEOTIDE SEQUENCE</scope>
    <source>
        <strain evidence="2">KasaAsao</strain>
        <tissue evidence="2">Whole Snail</tissue>
    </source>
</reference>
<reference evidence="2" key="1">
    <citation type="journal article" date="2023" name="PLoS Negl. Trop. Dis.">
        <title>A genome sequence for Biomphalaria pfeifferi, the major vector snail for the human-infecting parasite Schistosoma mansoni.</title>
        <authorList>
            <person name="Bu L."/>
            <person name="Lu L."/>
            <person name="Laidemitt M.R."/>
            <person name="Zhang S.M."/>
            <person name="Mutuku M."/>
            <person name="Mkoji G."/>
            <person name="Steinauer M."/>
            <person name="Loker E.S."/>
        </authorList>
    </citation>
    <scope>NUCLEOTIDE SEQUENCE</scope>
    <source>
        <strain evidence="2">KasaAsao</strain>
    </source>
</reference>
<name>A0AAD8EY91_BIOPF</name>
<gene>
    <name evidence="2" type="ORF">Bpfe_025712</name>
</gene>
<dbReference type="EMBL" id="JASAOG010000190">
    <property type="protein sequence ID" value="KAK0044897.1"/>
    <property type="molecule type" value="Genomic_DNA"/>
</dbReference>
<comment type="caution">
    <text evidence="2">The sequence shown here is derived from an EMBL/GenBank/DDBJ whole genome shotgun (WGS) entry which is preliminary data.</text>
</comment>
<sequence length="317" mass="35095">MMSDKEPHRKRRSVKKLFSNPMRRSSSADNRPRLISDQSRQLPDSRIDKKTGHAIAVLSSQEIKSSTSSAEKPVFFLEDVPETIGLDSKQDFCDVGVICRHSHPSDHNCSHSHPPNRIIQNLNSACCASPRDTKDKCFSLYSISDKPHNKVADSKDLQMYSSLGGAHASLRCAALQDILASCPHQCECETMQNPLREEILSSPLWEWVADDDYFDCFEPGEYPVRTSNTSMSRSSSTTSFKSLSDSQLVMSPSSYMTPPSTAVFSDMFNFSVPSSSSCTTSTPGSASTSFTTGSKSLSVPVMTLFNHSLNFWTMEID</sequence>
<evidence type="ECO:0000313" key="2">
    <source>
        <dbReference type="EMBL" id="KAK0044897.1"/>
    </source>
</evidence>
<evidence type="ECO:0000256" key="1">
    <source>
        <dbReference type="SAM" id="MobiDB-lite"/>
    </source>
</evidence>
<organism evidence="2 3">
    <name type="scientific">Biomphalaria pfeifferi</name>
    <name type="common">Bloodfluke planorb</name>
    <name type="synonym">Freshwater snail</name>
    <dbReference type="NCBI Taxonomy" id="112525"/>
    <lineage>
        <taxon>Eukaryota</taxon>
        <taxon>Metazoa</taxon>
        <taxon>Spiralia</taxon>
        <taxon>Lophotrochozoa</taxon>
        <taxon>Mollusca</taxon>
        <taxon>Gastropoda</taxon>
        <taxon>Heterobranchia</taxon>
        <taxon>Euthyneura</taxon>
        <taxon>Panpulmonata</taxon>
        <taxon>Hygrophila</taxon>
        <taxon>Lymnaeoidea</taxon>
        <taxon>Planorbidae</taxon>
        <taxon>Biomphalaria</taxon>
    </lineage>
</organism>
<keyword evidence="3" id="KW-1185">Reference proteome</keyword>
<proteinExistence type="predicted"/>
<protein>
    <submittedName>
        <fullName evidence="2">Phosphatidate phosphatase LPIN3</fullName>
    </submittedName>
</protein>
<dbReference type="AlphaFoldDB" id="A0AAD8EY91"/>
<dbReference type="Proteomes" id="UP001233172">
    <property type="component" value="Unassembled WGS sequence"/>
</dbReference>
<feature type="region of interest" description="Disordered" evidence="1">
    <location>
        <begin position="1"/>
        <end position="48"/>
    </location>
</feature>
<evidence type="ECO:0000313" key="3">
    <source>
        <dbReference type="Proteomes" id="UP001233172"/>
    </source>
</evidence>